<dbReference type="Proteomes" id="UP000494040">
    <property type="component" value="Unassembled WGS sequence"/>
</dbReference>
<organism evidence="3 4">
    <name type="scientific">Cimex lectularius</name>
    <name type="common">Bed bug</name>
    <name type="synonym">Acanthia lectularia</name>
    <dbReference type="NCBI Taxonomy" id="79782"/>
    <lineage>
        <taxon>Eukaryota</taxon>
        <taxon>Metazoa</taxon>
        <taxon>Ecdysozoa</taxon>
        <taxon>Arthropoda</taxon>
        <taxon>Hexapoda</taxon>
        <taxon>Insecta</taxon>
        <taxon>Pterygota</taxon>
        <taxon>Neoptera</taxon>
        <taxon>Paraneoptera</taxon>
        <taxon>Hemiptera</taxon>
        <taxon>Heteroptera</taxon>
        <taxon>Panheteroptera</taxon>
        <taxon>Cimicomorpha</taxon>
        <taxon>Cimicidae</taxon>
        <taxon>Cimex</taxon>
    </lineage>
</organism>
<keyword evidence="2" id="KW-0812">Transmembrane</keyword>
<dbReference type="GeneID" id="106667893"/>
<reference evidence="3" key="1">
    <citation type="submission" date="2022-01" db="UniProtKB">
        <authorList>
            <consortium name="EnsemblMetazoa"/>
        </authorList>
    </citation>
    <scope>IDENTIFICATION</scope>
</reference>
<dbReference type="AlphaFoldDB" id="A0A8I6RSJ2"/>
<feature type="transmembrane region" description="Helical" evidence="2">
    <location>
        <begin position="77"/>
        <end position="98"/>
    </location>
</feature>
<proteinExistence type="predicted"/>
<keyword evidence="2" id="KW-0472">Membrane</keyword>
<name>A0A8I6RSJ2_CIMLE</name>
<keyword evidence="2" id="KW-1133">Transmembrane helix</keyword>
<keyword evidence="4" id="KW-1185">Reference proteome</keyword>
<dbReference type="KEGG" id="clec:106667893"/>
<evidence type="ECO:0000313" key="3">
    <source>
        <dbReference type="EnsemblMetazoa" id="XP_014251628.1"/>
    </source>
</evidence>
<feature type="transmembrane region" description="Helical" evidence="2">
    <location>
        <begin position="41"/>
        <end position="65"/>
    </location>
</feature>
<dbReference type="RefSeq" id="XP_014251628.1">
    <property type="nucleotide sequence ID" value="XM_014396142.2"/>
</dbReference>
<feature type="compositionally biased region" description="Pro residues" evidence="1">
    <location>
        <begin position="206"/>
        <end position="215"/>
    </location>
</feature>
<protein>
    <submittedName>
        <fullName evidence="3">Uncharacterized protein</fullName>
    </submittedName>
</protein>
<feature type="transmembrane region" description="Helical" evidence="2">
    <location>
        <begin position="12"/>
        <end position="35"/>
    </location>
</feature>
<feature type="region of interest" description="Disordered" evidence="1">
    <location>
        <begin position="200"/>
        <end position="226"/>
    </location>
</feature>
<accession>A0A8I6RSJ2</accession>
<sequence length="377" mass="41553">MRICTKRCGVYVFASLMLLYSLVHMCMFMMVFFHHNSEPDWIVLFKLVCDFILLPSSILLLIAIVKDNLTIMLISETMYFSTSIGFLLYAVIFVILFIKRQEFGTPFISFMAQRVFFFAAEYLGSINLHKYRSTVQPNGDEDDWCCPKPDFSKSGGKYNISKDFSAKPSREQIIPLQLSSRNLADSCSIERRLAGSHIAEMNEPGQRPPYPPPVSNPDFKPAKMPESKKKNDYLVMKNAPSALKFLKPCPRTTAGFAAPTQFTGQECFKTLEGGRSPGTGGFGSSVKYTGYPPVRGCQSCGTPGGQTWQSKGTLRFTSGRPISAADLEGIRNIRGLGIGFPGSLGLCKDMPGPGTYGGTYTARQTPAKGATSVPKCF</sequence>
<evidence type="ECO:0000313" key="4">
    <source>
        <dbReference type="Proteomes" id="UP000494040"/>
    </source>
</evidence>
<evidence type="ECO:0000256" key="2">
    <source>
        <dbReference type="SAM" id="Phobius"/>
    </source>
</evidence>
<evidence type="ECO:0000256" key="1">
    <source>
        <dbReference type="SAM" id="MobiDB-lite"/>
    </source>
</evidence>
<dbReference type="EnsemblMetazoa" id="XM_014396142.2">
    <property type="protein sequence ID" value="XP_014251628.1"/>
    <property type="gene ID" value="LOC106667893"/>
</dbReference>